<organism evidence="9 10">
    <name type="scientific">Eumeta variegata</name>
    <name type="common">Bagworm moth</name>
    <name type="synonym">Eumeta japonica</name>
    <dbReference type="NCBI Taxonomy" id="151549"/>
    <lineage>
        <taxon>Eukaryota</taxon>
        <taxon>Metazoa</taxon>
        <taxon>Ecdysozoa</taxon>
        <taxon>Arthropoda</taxon>
        <taxon>Hexapoda</taxon>
        <taxon>Insecta</taxon>
        <taxon>Pterygota</taxon>
        <taxon>Neoptera</taxon>
        <taxon>Endopterygota</taxon>
        <taxon>Lepidoptera</taxon>
        <taxon>Glossata</taxon>
        <taxon>Ditrysia</taxon>
        <taxon>Tineoidea</taxon>
        <taxon>Psychidae</taxon>
        <taxon>Oiketicinae</taxon>
        <taxon>Eumeta</taxon>
    </lineage>
</organism>
<feature type="signal peptide" evidence="7">
    <location>
        <begin position="1"/>
        <end position="16"/>
    </location>
</feature>
<dbReference type="SMART" id="SM01060">
    <property type="entry name" value="Catalase"/>
    <property type="match status" value="1"/>
</dbReference>
<dbReference type="GO" id="GO:0042744">
    <property type="term" value="P:hydrogen peroxide catabolic process"/>
    <property type="evidence" value="ECO:0007669"/>
    <property type="project" value="TreeGrafter"/>
</dbReference>
<comment type="similarity">
    <text evidence="1">Belongs to the catalase family.</text>
</comment>
<protein>
    <submittedName>
        <fullName evidence="9">Catalase</fullName>
    </submittedName>
</protein>
<sequence length="407" mass="46495">MRLSTIILGVVGLVSGVEDDLAFMRSDPAAHQLVAYKMSIKEERKTLTISNGAPVDYRDTNSLNDNLILNPYFLDSIMHMTQERIPERIVHTKGAGAFGYFEVTHDIQKYCKAKLFEYIGKKTPLVVRFSTSIQDRGSSDLWREARGYAVKFYTEDGNWDMVGFNTPVYFYKDPQYFVGFVHSQKKNQVTAVRDINAIFDFLTLRPETLHEFLWIFSDIGIPDGYRRMSGFSIHTYELVNEHGESHFARFHFITDQGIKNIPTELALQISAQDADYAIRDLYNAIANGSFPSWTMYIEVMSKEEVEKADFDPFDVTLLWPKGHYPLLPVGKLILNRNPSNYFADVEKVAMNPGHLVPGIAGPPDKMFEGRVLAYKDAQNYRLGVNHNKIPVNCLCMPVLIIEMDCRL</sequence>
<evidence type="ECO:0000256" key="7">
    <source>
        <dbReference type="SAM" id="SignalP"/>
    </source>
</evidence>
<keyword evidence="3" id="KW-0349">Heme</keyword>
<dbReference type="InterPro" id="IPR020835">
    <property type="entry name" value="Catalase_sf"/>
</dbReference>
<evidence type="ECO:0000256" key="3">
    <source>
        <dbReference type="ARBA" id="ARBA00022617"/>
    </source>
</evidence>
<evidence type="ECO:0000259" key="8">
    <source>
        <dbReference type="SMART" id="SM01060"/>
    </source>
</evidence>
<dbReference type="GO" id="GO:0005739">
    <property type="term" value="C:mitochondrion"/>
    <property type="evidence" value="ECO:0007669"/>
    <property type="project" value="TreeGrafter"/>
</dbReference>
<proteinExistence type="inferred from homology"/>
<dbReference type="GO" id="GO:0020037">
    <property type="term" value="F:heme binding"/>
    <property type="evidence" value="ECO:0007669"/>
    <property type="project" value="InterPro"/>
</dbReference>
<keyword evidence="4" id="KW-0479">Metal-binding</keyword>
<dbReference type="GO" id="GO:0046872">
    <property type="term" value="F:metal ion binding"/>
    <property type="evidence" value="ECO:0007669"/>
    <property type="project" value="UniProtKB-KW"/>
</dbReference>
<evidence type="ECO:0000256" key="2">
    <source>
        <dbReference type="ARBA" id="ARBA00022559"/>
    </source>
</evidence>
<reference evidence="9 10" key="1">
    <citation type="journal article" date="2019" name="Commun. Biol.">
        <title>The bagworm genome reveals a unique fibroin gene that provides high tensile strength.</title>
        <authorList>
            <person name="Kono N."/>
            <person name="Nakamura H."/>
            <person name="Ohtoshi R."/>
            <person name="Tomita M."/>
            <person name="Numata K."/>
            <person name="Arakawa K."/>
        </authorList>
    </citation>
    <scope>NUCLEOTIDE SEQUENCE [LARGE SCALE GENOMIC DNA]</scope>
</reference>
<dbReference type="GO" id="GO:0005777">
    <property type="term" value="C:peroxisome"/>
    <property type="evidence" value="ECO:0007669"/>
    <property type="project" value="TreeGrafter"/>
</dbReference>
<dbReference type="STRING" id="151549.A0A4C2A6E2"/>
<dbReference type="GO" id="GO:0004096">
    <property type="term" value="F:catalase activity"/>
    <property type="evidence" value="ECO:0007669"/>
    <property type="project" value="InterPro"/>
</dbReference>
<dbReference type="Gene3D" id="2.40.180.10">
    <property type="entry name" value="Catalase core domain"/>
    <property type="match status" value="1"/>
</dbReference>
<gene>
    <name evidence="9" type="primary">Cat</name>
    <name evidence="9" type="ORF">EVAR_71032_1</name>
</gene>
<dbReference type="AlphaFoldDB" id="A0A4C2A6E2"/>
<evidence type="ECO:0000256" key="4">
    <source>
        <dbReference type="ARBA" id="ARBA00022723"/>
    </source>
</evidence>
<accession>A0A4C2A6E2</accession>
<comment type="caution">
    <text evidence="9">The sequence shown here is derived from an EMBL/GenBank/DDBJ whole genome shotgun (WGS) entry which is preliminary data.</text>
</comment>
<name>A0A4C2A6E2_EUMVA</name>
<dbReference type="InterPro" id="IPR018028">
    <property type="entry name" value="Catalase"/>
</dbReference>
<evidence type="ECO:0000256" key="6">
    <source>
        <dbReference type="ARBA" id="ARBA00023004"/>
    </source>
</evidence>
<dbReference type="Pfam" id="PF00199">
    <property type="entry name" value="Catalase"/>
    <property type="match status" value="1"/>
</dbReference>
<dbReference type="Proteomes" id="UP000299102">
    <property type="component" value="Unassembled WGS sequence"/>
</dbReference>
<evidence type="ECO:0000313" key="10">
    <source>
        <dbReference type="Proteomes" id="UP000299102"/>
    </source>
</evidence>
<keyword evidence="7" id="KW-0732">Signal</keyword>
<dbReference type="EMBL" id="BGZK01002521">
    <property type="protein sequence ID" value="GBP94565.1"/>
    <property type="molecule type" value="Genomic_DNA"/>
</dbReference>
<evidence type="ECO:0000256" key="1">
    <source>
        <dbReference type="ARBA" id="ARBA00005329"/>
    </source>
</evidence>
<dbReference type="PRINTS" id="PR00067">
    <property type="entry name" value="CATALASE"/>
</dbReference>
<dbReference type="OrthoDB" id="6880011at2759"/>
<dbReference type="InterPro" id="IPR011614">
    <property type="entry name" value="Catalase_core"/>
</dbReference>
<keyword evidence="2" id="KW-0575">Peroxidase</keyword>
<feature type="domain" description="Catalase core" evidence="8">
    <location>
        <begin position="48"/>
        <end position="407"/>
    </location>
</feature>
<dbReference type="GO" id="GO:0042542">
    <property type="term" value="P:response to hydrogen peroxide"/>
    <property type="evidence" value="ECO:0007669"/>
    <property type="project" value="TreeGrafter"/>
</dbReference>
<evidence type="ECO:0000313" key="9">
    <source>
        <dbReference type="EMBL" id="GBP94565.1"/>
    </source>
</evidence>
<feature type="chain" id="PRO_5020040969" evidence="7">
    <location>
        <begin position="17"/>
        <end position="407"/>
    </location>
</feature>
<evidence type="ECO:0000256" key="5">
    <source>
        <dbReference type="ARBA" id="ARBA00023002"/>
    </source>
</evidence>
<dbReference type="PROSITE" id="PS51402">
    <property type="entry name" value="CATALASE_3"/>
    <property type="match status" value="1"/>
</dbReference>
<keyword evidence="5" id="KW-0560">Oxidoreductase</keyword>
<dbReference type="PANTHER" id="PTHR11465:SF9">
    <property type="entry name" value="CATALASE"/>
    <property type="match status" value="1"/>
</dbReference>
<dbReference type="PANTHER" id="PTHR11465">
    <property type="entry name" value="CATALASE"/>
    <property type="match status" value="1"/>
</dbReference>
<keyword evidence="10" id="KW-1185">Reference proteome</keyword>
<keyword evidence="6" id="KW-0408">Iron</keyword>
<dbReference type="SUPFAM" id="SSF56634">
    <property type="entry name" value="Heme-dependent catalase-like"/>
    <property type="match status" value="1"/>
</dbReference>